<dbReference type="GO" id="GO:0000500">
    <property type="term" value="C:RNA polymerase I upstream activating factor complex"/>
    <property type="evidence" value="ECO:0007669"/>
    <property type="project" value="InterPro"/>
</dbReference>
<dbReference type="eggNOG" id="ENOG502S6UJ">
    <property type="taxonomic scope" value="Eukaryota"/>
</dbReference>
<keyword evidence="3" id="KW-1185">Reference proteome</keyword>
<gene>
    <name evidence="2" type="ORF">ACLA_007210</name>
</gene>
<feature type="compositionally biased region" description="Acidic residues" evidence="1">
    <location>
        <begin position="7"/>
        <end position="17"/>
    </location>
</feature>
<dbReference type="Proteomes" id="UP000006701">
    <property type="component" value="Unassembled WGS sequence"/>
</dbReference>
<feature type="compositionally biased region" description="Acidic residues" evidence="1">
    <location>
        <begin position="699"/>
        <end position="721"/>
    </location>
</feature>
<dbReference type="GO" id="GO:0006361">
    <property type="term" value="P:transcription initiation at RNA polymerase I promoter"/>
    <property type="evidence" value="ECO:0007669"/>
    <property type="project" value="TreeGrafter"/>
</dbReference>
<dbReference type="STRING" id="344612.A1CDN5"/>
<feature type="compositionally biased region" description="Low complexity" evidence="1">
    <location>
        <begin position="428"/>
        <end position="448"/>
    </location>
</feature>
<dbReference type="OMA" id="LWNLMGQ"/>
<dbReference type="VEuPathDB" id="FungiDB:ACLA_007210"/>
<feature type="compositionally biased region" description="Basic and acidic residues" evidence="1">
    <location>
        <begin position="666"/>
        <end position="680"/>
    </location>
</feature>
<dbReference type="AlphaFoldDB" id="A1CDN5"/>
<dbReference type="InterPro" id="IPR039601">
    <property type="entry name" value="Rrn5"/>
</dbReference>
<dbReference type="GO" id="GO:0042790">
    <property type="term" value="P:nucleolar large rRNA transcription by RNA polymerase I"/>
    <property type="evidence" value="ECO:0007669"/>
    <property type="project" value="InterPro"/>
</dbReference>
<feature type="compositionally biased region" description="Basic and acidic residues" evidence="1">
    <location>
        <begin position="587"/>
        <end position="606"/>
    </location>
</feature>
<dbReference type="PANTHER" id="PTHR28079:SF1">
    <property type="entry name" value="RNA POLYMERASE I-SPECIFIC TRANSCRIPTION INITIATION FACTOR RRN5"/>
    <property type="match status" value="1"/>
</dbReference>
<dbReference type="KEGG" id="act:ACLA_007210"/>
<dbReference type="RefSeq" id="XP_001273388.1">
    <property type="nucleotide sequence ID" value="XM_001273387.1"/>
</dbReference>
<reference evidence="2 3" key="1">
    <citation type="journal article" date="2008" name="PLoS Genet.">
        <title>Genomic islands in the pathogenic filamentous fungus Aspergillus fumigatus.</title>
        <authorList>
            <person name="Fedorova N.D."/>
            <person name="Khaldi N."/>
            <person name="Joardar V.S."/>
            <person name="Maiti R."/>
            <person name="Amedeo P."/>
            <person name="Anderson M.J."/>
            <person name="Crabtree J."/>
            <person name="Silva J.C."/>
            <person name="Badger J.H."/>
            <person name="Albarraq A."/>
            <person name="Angiuoli S."/>
            <person name="Bussey H."/>
            <person name="Bowyer P."/>
            <person name="Cotty P.J."/>
            <person name="Dyer P.S."/>
            <person name="Egan A."/>
            <person name="Galens K."/>
            <person name="Fraser-Liggett C.M."/>
            <person name="Haas B.J."/>
            <person name="Inman J.M."/>
            <person name="Kent R."/>
            <person name="Lemieux S."/>
            <person name="Malavazi I."/>
            <person name="Orvis J."/>
            <person name="Roemer T."/>
            <person name="Ronning C.M."/>
            <person name="Sundaram J.P."/>
            <person name="Sutton G."/>
            <person name="Turner G."/>
            <person name="Venter J.C."/>
            <person name="White O.R."/>
            <person name="Whitty B.R."/>
            <person name="Youngman P."/>
            <person name="Wolfe K.H."/>
            <person name="Goldman G.H."/>
            <person name="Wortman J.R."/>
            <person name="Jiang B."/>
            <person name="Denning D.W."/>
            <person name="Nierman W.C."/>
        </authorList>
    </citation>
    <scope>NUCLEOTIDE SEQUENCE [LARGE SCALE GENOMIC DNA]</scope>
    <source>
        <strain evidence="3">ATCC 1007 / CBS 513.65 / DSM 816 / NCTC 3887 / NRRL 1</strain>
    </source>
</reference>
<feature type="compositionally biased region" description="Basic and acidic residues" evidence="1">
    <location>
        <begin position="937"/>
        <end position="951"/>
    </location>
</feature>
<feature type="compositionally biased region" description="Acidic residues" evidence="1">
    <location>
        <begin position="656"/>
        <end position="665"/>
    </location>
</feature>
<dbReference type="GO" id="GO:0000182">
    <property type="term" value="F:rDNA binding"/>
    <property type="evidence" value="ECO:0007669"/>
    <property type="project" value="TreeGrafter"/>
</dbReference>
<feature type="compositionally biased region" description="Polar residues" evidence="1">
    <location>
        <begin position="22"/>
        <end position="42"/>
    </location>
</feature>
<sequence length="995" mass="111440">MSSSSVYEEDEEGSESDVEARYSSTKLSASSPRNDEYNSYNSAEPEGNTPPEVLPRASRGTRAQILDTLRTSLGIEAVNAYTNVLAETADSTVSSDVRNENYNATQNGVVIWTPQEKETLFNILDKKSKNGIPEIAQAIGSKSELEVQQHLKLLHKGLERQHLRDRHSRTIIIGDVSAALEISQECCRALEDYAELLSLEEQRAEDVAGRKIHQDVWVVDRDVATMVDEQLEAQDETPLPSSSVYVTGELFNLGKWIRLSERFFMNSGGPRLEENWVNIACADEAPSMTADALADFYALTISVTRRLVQSTLFFAASRLRNMRETGNRKARVVRSRDVKTALDVLNMTHDRFDFWVGLARRCRLQVADLRHKKGWQSQLMDYNEVEDLLSGKVPFNGPSDERDSRSRSGSQSSHEDADESMDDHDSESAVSSSASSLLSSPELSPVDEPFLDLEDEHAEKIDQKNNSSEELSLWNLMGQSAPQDIESLSLAKEEESKSCKPAGERKLKEDLVDWRDRTLYRSEWEEYGHDIHDLHEDLSENRRKRRRLESYAMAEWSAVVRDERDDRMDDMKRLPELDPNTMNVEQSAERIRGDGDPDGQFEHGNDAMDIDDSDSNESILSASEEAKMRIEMDRIRSPDHSLKNKNIRFSYNQESTAEDESDGDDDQRNRTSLELRHEAEVTPTVQEVPEAVVKPEVYDVNESEEDESGYESDSDAFDEGIDTEHKLSPHQSRSGGVSLHQEPYFAVKEEGIQSSNCENSKLEPESASGSDYEEDIDFEYKPAIHPRNGTEDGDVPMSPLVMPPFKKENIKSSQSGESGSEYETESEVGSEHNSDIHRKVVPEHAQIRSQPDIKPELEQSGTESDSYLDHNGSDSDSDSNSQTGSQHGIKLDPHSGGSHPASDIAPRESPSGSDSESEGDSSGDENFSTGKRSRQSLQEHPKIEPKMERAGELSSSDDELPFQKRLGRGNSGSSSDEDDEKKSLPFHSEPLSPVT</sequence>
<organism evidence="2 3">
    <name type="scientific">Aspergillus clavatus (strain ATCC 1007 / CBS 513.65 / DSM 816 / NCTC 3887 / NRRL 1 / QM 1276 / 107)</name>
    <dbReference type="NCBI Taxonomy" id="344612"/>
    <lineage>
        <taxon>Eukaryota</taxon>
        <taxon>Fungi</taxon>
        <taxon>Dikarya</taxon>
        <taxon>Ascomycota</taxon>
        <taxon>Pezizomycotina</taxon>
        <taxon>Eurotiomycetes</taxon>
        <taxon>Eurotiomycetidae</taxon>
        <taxon>Eurotiales</taxon>
        <taxon>Aspergillaceae</taxon>
        <taxon>Aspergillus</taxon>
        <taxon>Aspergillus subgen. Fumigati</taxon>
    </lineage>
</organism>
<feature type="region of interest" description="Disordered" evidence="1">
    <location>
        <begin position="571"/>
        <end position="995"/>
    </location>
</feature>
<proteinExistence type="predicted"/>
<evidence type="ECO:0008006" key="4">
    <source>
        <dbReference type="Google" id="ProtNLM"/>
    </source>
</evidence>
<feature type="region of interest" description="Disordered" evidence="1">
    <location>
        <begin position="1"/>
        <end position="58"/>
    </location>
</feature>
<feature type="region of interest" description="Disordered" evidence="1">
    <location>
        <begin position="485"/>
        <end position="504"/>
    </location>
</feature>
<dbReference type="PANTHER" id="PTHR28079">
    <property type="entry name" value="RNA POLYMERASE I-SPECIFIC TRANSCRIPTION INITIATION FACTOR RRN5"/>
    <property type="match status" value="1"/>
</dbReference>
<dbReference type="HOGENOM" id="CLU_012849_0_0_1"/>
<dbReference type="OrthoDB" id="2240312at2759"/>
<dbReference type="EMBL" id="DS027051">
    <property type="protein sequence ID" value="EAW11962.1"/>
    <property type="molecule type" value="Genomic_DNA"/>
</dbReference>
<evidence type="ECO:0000313" key="2">
    <source>
        <dbReference type="EMBL" id="EAW11962.1"/>
    </source>
</evidence>
<feature type="compositionally biased region" description="Acidic residues" evidence="1">
    <location>
        <begin position="416"/>
        <end position="425"/>
    </location>
</feature>
<evidence type="ECO:0000313" key="3">
    <source>
        <dbReference type="Proteomes" id="UP000006701"/>
    </source>
</evidence>
<feature type="compositionally biased region" description="Basic and acidic residues" evidence="1">
    <location>
        <begin position="491"/>
        <end position="504"/>
    </location>
</feature>
<evidence type="ECO:0000256" key="1">
    <source>
        <dbReference type="SAM" id="MobiDB-lite"/>
    </source>
</evidence>
<accession>A1CDN5</accession>
<dbReference type="GO" id="GO:0001181">
    <property type="term" value="F:RNA polymerase I general transcription initiation factor activity"/>
    <property type="evidence" value="ECO:0007669"/>
    <property type="project" value="TreeGrafter"/>
</dbReference>
<dbReference type="GeneID" id="4705575"/>
<feature type="compositionally biased region" description="Basic and acidic residues" evidence="1">
    <location>
        <begin position="624"/>
        <end position="642"/>
    </location>
</feature>
<feature type="compositionally biased region" description="Polar residues" evidence="1">
    <location>
        <begin position="926"/>
        <end position="936"/>
    </location>
</feature>
<feature type="region of interest" description="Disordered" evidence="1">
    <location>
        <begin position="391"/>
        <end position="448"/>
    </location>
</feature>
<feature type="compositionally biased region" description="Basic and acidic residues" evidence="1">
    <location>
        <begin position="829"/>
        <end position="857"/>
    </location>
</feature>
<name>A1CDN5_ASPCL</name>
<protein>
    <recommendedName>
        <fullName evidence="4">Myb-like domain-containing protein</fullName>
    </recommendedName>
</protein>